<dbReference type="Proteomes" id="UP000219993">
    <property type="component" value="Chromosome"/>
</dbReference>
<proteinExistence type="predicted"/>
<keyword evidence="2" id="KW-1185">Reference proteome</keyword>
<reference evidence="1 2" key="1">
    <citation type="journal article" date="2017" name="Sci. Rep.">
        <title>Revealing the Saline Adaptation Strategies of the Halophilic Bacterium Halomonas beimenensis through High-throughput Omics and Transposon Mutagenesis Approaches.</title>
        <authorList>
            <person name="Chen Y.H."/>
            <person name="Lin S.S."/>
            <person name="Shyu Y.T."/>
        </authorList>
    </citation>
    <scope>NUCLEOTIDE SEQUENCE [LARGE SCALE GENOMIC DNA]</scope>
    <source>
        <strain evidence="1 2">NTU-111</strain>
    </source>
</reference>
<dbReference type="AlphaFoldDB" id="A0A291P753"/>
<gene>
    <name evidence="1" type="ORF">BEI_1718</name>
</gene>
<organism evidence="1 2">
    <name type="scientific">Halomonas beimenensis</name>
    <dbReference type="NCBI Taxonomy" id="475662"/>
    <lineage>
        <taxon>Bacteria</taxon>
        <taxon>Pseudomonadati</taxon>
        <taxon>Pseudomonadota</taxon>
        <taxon>Gammaproteobacteria</taxon>
        <taxon>Oceanospirillales</taxon>
        <taxon>Halomonadaceae</taxon>
        <taxon>Halomonas</taxon>
    </lineage>
</organism>
<protein>
    <submittedName>
        <fullName evidence="1">Uncharacterized protein</fullName>
    </submittedName>
</protein>
<dbReference type="KEGG" id="hbe:BEI_1718"/>
<accession>A0A291P753</accession>
<evidence type="ECO:0000313" key="1">
    <source>
        <dbReference type="EMBL" id="ATJ82705.1"/>
    </source>
</evidence>
<dbReference type="EMBL" id="CP021435">
    <property type="protein sequence ID" value="ATJ82705.1"/>
    <property type="molecule type" value="Genomic_DNA"/>
</dbReference>
<sequence>MESRKWKVESAKRRAAKLSGDGRLVVSQNRETPPGHLAGFLVTFYFHFVPSLE</sequence>
<name>A0A291P753_9GAMM</name>
<evidence type="ECO:0000313" key="2">
    <source>
        <dbReference type="Proteomes" id="UP000219993"/>
    </source>
</evidence>